<accession>A0A1B0DPL6</accession>
<dbReference type="Proteomes" id="UP000092462">
    <property type="component" value="Unassembled WGS sequence"/>
</dbReference>
<sequence length="178" mass="21097">MRGDKNVARVIAEMRKNEALWNTKDPKFLPSVRQQAAKDTAKRLGITHKQCADLVYYVKRRYLNEYRDRKDREHEGKDDDDLNWKWFDQCEFLKPLVHMEKKSSRSRSRSPNSPQKKDDDDVMILDPDTEFVCISDNESGNGKEDYDDQNGLSMEEDPIDTQSFVPENHRIEEPMRYH</sequence>
<organism evidence="2 3">
    <name type="scientific">Phlebotomus papatasi</name>
    <name type="common">Sandfly</name>
    <dbReference type="NCBI Taxonomy" id="29031"/>
    <lineage>
        <taxon>Eukaryota</taxon>
        <taxon>Metazoa</taxon>
        <taxon>Ecdysozoa</taxon>
        <taxon>Arthropoda</taxon>
        <taxon>Hexapoda</taxon>
        <taxon>Insecta</taxon>
        <taxon>Pterygota</taxon>
        <taxon>Neoptera</taxon>
        <taxon>Endopterygota</taxon>
        <taxon>Diptera</taxon>
        <taxon>Nematocera</taxon>
        <taxon>Psychodoidea</taxon>
        <taxon>Psychodidae</taxon>
        <taxon>Phlebotomus</taxon>
        <taxon>Phlebotomus</taxon>
    </lineage>
</organism>
<dbReference type="Pfam" id="PF10545">
    <property type="entry name" value="MADF_DNA_bdg"/>
    <property type="match status" value="1"/>
</dbReference>
<keyword evidence="3" id="KW-1185">Reference proteome</keyword>
<evidence type="ECO:0000256" key="1">
    <source>
        <dbReference type="SAM" id="MobiDB-lite"/>
    </source>
</evidence>
<dbReference type="EnsemblMetazoa" id="PPAI010452-RA">
    <property type="protein sequence ID" value="PPAI010452-PA"/>
    <property type="gene ID" value="PPAI010452"/>
</dbReference>
<protein>
    <submittedName>
        <fullName evidence="2">Uncharacterized protein</fullName>
    </submittedName>
</protein>
<feature type="compositionally biased region" description="Acidic residues" evidence="1">
    <location>
        <begin position="120"/>
        <end position="129"/>
    </location>
</feature>
<proteinExistence type="predicted"/>
<dbReference type="InterPro" id="IPR006578">
    <property type="entry name" value="MADF-dom"/>
</dbReference>
<reference evidence="2" key="1">
    <citation type="submission" date="2022-08" db="UniProtKB">
        <authorList>
            <consortium name="EnsemblMetazoa"/>
        </authorList>
    </citation>
    <scope>IDENTIFICATION</scope>
    <source>
        <strain evidence="2">Israel</strain>
    </source>
</reference>
<evidence type="ECO:0000313" key="3">
    <source>
        <dbReference type="Proteomes" id="UP000092462"/>
    </source>
</evidence>
<name>A0A1B0DPL6_PHLPP</name>
<evidence type="ECO:0000313" key="2">
    <source>
        <dbReference type="EnsemblMetazoa" id="PPAI010452-PA"/>
    </source>
</evidence>
<feature type="compositionally biased region" description="Basic and acidic residues" evidence="1">
    <location>
        <begin position="167"/>
        <end position="178"/>
    </location>
</feature>
<dbReference type="AlphaFoldDB" id="A0A1B0DPL6"/>
<feature type="region of interest" description="Disordered" evidence="1">
    <location>
        <begin position="100"/>
        <end position="178"/>
    </location>
</feature>
<dbReference type="PROSITE" id="PS51029">
    <property type="entry name" value="MADF"/>
    <property type="match status" value="1"/>
</dbReference>
<dbReference type="VEuPathDB" id="VectorBase:PPAI010452"/>
<dbReference type="EMBL" id="AJVK01018376">
    <property type="status" value="NOT_ANNOTATED_CDS"/>
    <property type="molecule type" value="Genomic_DNA"/>
</dbReference>
<dbReference type="VEuPathDB" id="VectorBase:PPAPM1_008025"/>